<comment type="domain">
    <text evidence="8">The N-terminal region contains the highly conserved SGGXDS motif, predicted to be a P-loop motif involved in ATP binding.</text>
</comment>
<dbReference type="RefSeq" id="WP_103789780.1">
    <property type="nucleotide sequence ID" value="NZ_PQVF01000009.1"/>
</dbReference>
<dbReference type="SUPFAM" id="SSF52402">
    <property type="entry name" value="Adenine nucleotide alpha hydrolases-like"/>
    <property type="match status" value="1"/>
</dbReference>
<dbReference type="InterPro" id="IPR012795">
    <property type="entry name" value="tRNA_Ile_lys_synt_N"/>
</dbReference>
<feature type="binding site" evidence="8">
    <location>
        <begin position="32"/>
        <end position="37"/>
    </location>
    <ligand>
        <name>ATP</name>
        <dbReference type="ChEBI" id="CHEBI:30616"/>
    </ligand>
</feature>
<comment type="catalytic activity">
    <reaction evidence="7 8">
        <text>cytidine(34) in tRNA(Ile2) + L-lysine + ATP = lysidine(34) in tRNA(Ile2) + AMP + diphosphate + H(+)</text>
        <dbReference type="Rhea" id="RHEA:43744"/>
        <dbReference type="Rhea" id="RHEA-COMP:10625"/>
        <dbReference type="Rhea" id="RHEA-COMP:10670"/>
        <dbReference type="ChEBI" id="CHEBI:15378"/>
        <dbReference type="ChEBI" id="CHEBI:30616"/>
        <dbReference type="ChEBI" id="CHEBI:32551"/>
        <dbReference type="ChEBI" id="CHEBI:33019"/>
        <dbReference type="ChEBI" id="CHEBI:82748"/>
        <dbReference type="ChEBI" id="CHEBI:83665"/>
        <dbReference type="ChEBI" id="CHEBI:456215"/>
        <dbReference type="EC" id="6.3.4.19"/>
    </reaction>
</comment>
<dbReference type="InterPro" id="IPR012094">
    <property type="entry name" value="tRNA_Ile_lys_synt"/>
</dbReference>
<keyword evidence="5 8" id="KW-0547">Nucleotide-binding</keyword>
<dbReference type="GO" id="GO:0006400">
    <property type="term" value="P:tRNA modification"/>
    <property type="evidence" value="ECO:0007669"/>
    <property type="project" value="UniProtKB-UniRule"/>
</dbReference>
<dbReference type="Pfam" id="PF11734">
    <property type="entry name" value="TilS_C"/>
    <property type="match status" value="1"/>
</dbReference>
<keyword evidence="2 8" id="KW-0963">Cytoplasm</keyword>
<evidence type="ECO:0000256" key="2">
    <source>
        <dbReference type="ARBA" id="ARBA00022490"/>
    </source>
</evidence>
<dbReference type="GO" id="GO:0032267">
    <property type="term" value="F:tRNA(Ile)-lysidine synthase activity"/>
    <property type="evidence" value="ECO:0007669"/>
    <property type="project" value="UniProtKB-EC"/>
</dbReference>
<dbReference type="Proteomes" id="UP000236893">
    <property type="component" value="Unassembled WGS sequence"/>
</dbReference>
<keyword evidence="4 8" id="KW-0819">tRNA processing</keyword>
<evidence type="ECO:0000259" key="9">
    <source>
        <dbReference type="SMART" id="SM00977"/>
    </source>
</evidence>
<dbReference type="InterPro" id="IPR014729">
    <property type="entry name" value="Rossmann-like_a/b/a_fold"/>
</dbReference>
<proteinExistence type="inferred from homology"/>
<evidence type="ECO:0000256" key="1">
    <source>
        <dbReference type="ARBA" id="ARBA00004496"/>
    </source>
</evidence>
<dbReference type="Gene3D" id="3.50.40.10">
    <property type="entry name" value="Phenylalanyl-trna Synthetase, Chain B, domain 3"/>
    <property type="match status" value="1"/>
</dbReference>
<keyword evidence="3 8" id="KW-0436">Ligase</keyword>
<dbReference type="GO" id="GO:0005737">
    <property type="term" value="C:cytoplasm"/>
    <property type="evidence" value="ECO:0007669"/>
    <property type="project" value="UniProtKB-SubCell"/>
</dbReference>
<dbReference type="PANTHER" id="PTHR43033:SF1">
    <property type="entry name" value="TRNA(ILE)-LYSIDINE SYNTHASE-RELATED"/>
    <property type="match status" value="1"/>
</dbReference>
<keyword evidence="6 8" id="KW-0067">ATP-binding</keyword>
<evidence type="ECO:0000256" key="4">
    <source>
        <dbReference type="ARBA" id="ARBA00022694"/>
    </source>
</evidence>
<protein>
    <recommendedName>
        <fullName evidence="8">tRNA(Ile)-lysidine synthase</fullName>
        <ecNumber evidence="8">6.3.4.19</ecNumber>
    </recommendedName>
    <alternativeName>
        <fullName evidence="8">tRNA(Ile)-2-lysyl-cytidine synthase</fullName>
    </alternativeName>
    <alternativeName>
        <fullName evidence="8">tRNA(Ile)-lysidine synthetase</fullName>
    </alternativeName>
</protein>
<keyword evidence="11" id="KW-1185">Reference proteome</keyword>
<dbReference type="NCBIfam" id="TIGR02432">
    <property type="entry name" value="lysidine_TilS_N"/>
    <property type="match status" value="1"/>
</dbReference>
<dbReference type="SMART" id="SM00977">
    <property type="entry name" value="TilS_C"/>
    <property type="match status" value="1"/>
</dbReference>
<dbReference type="InterPro" id="IPR020825">
    <property type="entry name" value="Phe-tRNA_synthase-like_B3/B4"/>
</dbReference>
<name>A0A2S5A0S4_9SPHI</name>
<evidence type="ECO:0000313" key="11">
    <source>
        <dbReference type="Proteomes" id="UP000236893"/>
    </source>
</evidence>
<dbReference type="HAMAP" id="MF_01161">
    <property type="entry name" value="tRNA_Ile_lys_synt"/>
    <property type="match status" value="1"/>
</dbReference>
<dbReference type="InterPro" id="IPR011063">
    <property type="entry name" value="TilS/TtcA_N"/>
</dbReference>
<gene>
    <name evidence="8 10" type="primary">tilS</name>
    <name evidence="10" type="ORF">C3K47_14050</name>
</gene>
<organism evidence="10 11">
    <name type="scientific">Solitalea longa</name>
    <dbReference type="NCBI Taxonomy" id="2079460"/>
    <lineage>
        <taxon>Bacteria</taxon>
        <taxon>Pseudomonadati</taxon>
        <taxon>Bacteroidota</taxon>
        <taxon>Sphingobacteriia</taxon>
        <taxon>Sphingobacteriales</taxon>
        <taxon>Sphingobacteriaceae</taxon>
        <taxon>Solitalea</taxon>
    </lineage>
</organism>
<dbReference type="EC" id="6.3.4.19" evidence="8"/>
<evidence type="ECO:0000313" key="10">
    <source>
        <dbReference type="EMBL" id="POY35867.1"/>
    </source>
</evidence>
<reference evidence="10 11" key="1">
    <citation type="submission" date="2018-01" db="EMBL/GenBank/DDBJ databases">
        <authorList>
            <person name="Gaut B.S."/>
            <person name="Morton B.R."/>
            <person name="Clegg M.T."/>
            <person name="Duvall M.R."/>
        </authorList>
    </citation>
    <scope>NUCLEOTIDE SEQUENCE [LARGE SCALE GENOMIC DNA]</scope>
    <source>
        <strain evidence="10 11">HR-AV</strain>
    </source>
</reference>
<dbReference type="PANTHER" id="PTHR43033">
    <property type="entry name" value="TRNA(ILE)-LYSIDINE SYNTHASE-RELATED"/>
    <property type="match status" value="1"/>
</dbReference>
<dbReference type="OrthoDB" id="9807403at2"/>
<comment type="caution">
    <text evidence="10">The sequence shown here is derived from an EMBL/GenBank/DDBJ whole genome shotgun (WGS) entry which is preliminary data.</text>
</comment>
<evidence type="ECO:0000256" key="3">
    <source>
        <dbReference type="ARBA" id="ARBA00022598"/>
    </source>
</evidence>
<evidence type="ECO:0000256" key="7">
    <source>
        <dbReference type="ARBA" id="ARBA00048539"/>
    </source>
</evidence>
<dbReference type="InterPro" id="IPR012796">
    <property type="entry name" value="Lysidine-tRNA-synth_C"/>
</dbReference>
<evidence type="ECO:0000256" key="8">
    <source>
        <dbReference type="HAMAP-Rule" id="MF_01161"/>
    </source>
</evidence>
<feature type="domain" description="Lysidine-tRNA(Ile) synthetase C-terminal" evidence="9">
    <location>
        <begin position="360"/>
        <end position="432"/>
    </location>
</feature>
<dbReference type="NCBIfam" id="TIGR02433">
    <property type="entry name" value="lysidine_TilS_C"/>
    <property type="match status" value="1"/>
</dbReference>
<dbReference type="GO" id="GO:0005524">
    <property type="term" value="F:ATP binding"/>
    <property type="evidence" value="ECO:0007669"/>
    <property type="project" value="UniProtKB-UniRule"/>
</dbReference>
<dbReference type="Pfam" id="PF01171">
    <property type="entry name" value="ATP_bind_3"/>
    <property type="match status" value="1"/>
</dbReference>
<sequence>MHTLSDFLLPFKNFITTQGLFNANDKILLAVSGGVDSVVMARLFAAAQFNFGIAHCNFQLREGDADMDAEFVSALAEELGVVYHQVKFNTTGFAEDKKISIQMAARELRYNWLREIKEEFGYSYIAIAHHKSDTVETVLINMLRGTGLAGLHGIFAKRDDIVRPLLFLTRDEVESIANMCSVNFREDVSNRSSKYVRNKLRNEVIPILKEINPDLEKAFSQTIEYVKESEELVNLYLDEKREQLFKFQKDEILIDIEKLKVEKQLQGLLFGLLKPYGFLSSTVTEIIGALDAQPGKQFYSPSHKILKDRTELMLTRISTETEHLSIEGLFNSRVETNKSFGIPFSNQIGCFDYDKLTFPLNVRNWQPGDTFVPLGMKSKKKISDFLIDLKIPLNEKEKVKVVLSGKDIIWVAGYRISDRFKITSHTQKVYLLSMKG</sequence>
<comment type="similarity">
    <text evidence="8">Belongs to the tRNA(Ile)-lysidine synthase family.</text>
</comment>
<evidence type="ECO:0000256" key="5">
    <source>
        <dbReference type="ARBA" id="ARBA00022741"/>
    </source>
</evidence>
<accession>A0A2S5A0S4</accession>
<dbReference type="Gene3D" id="3.40.50.620">
    <property type="entry name" value="HUPs"/>
    <property type="match status" value="1"/>
</dbReference>
<comment type="subcellular location">
    <subcellularLocation>
        <location evidence="1 8">Cytoplasm</location>
    </subcellularLocation>
</comment>
<dbReference type="SUPFAM" id="SSF56037">
    <property type="entry name" value="PheT/TilS domain"/>
    <property type="match status" value="1"/>
</dbReference>
<comment type="function">
    <text evidence="8">Ligates lysine onto the cytidine present at position 34 of the AUA codon-specific tRNA(Ile) that contains the anticodon CAU, in an ATP-dependent manner. Cytidine is converted to lysidine, thus changing the amino acid specificity of the tRNA from methionine to isoleucine.</text>
</comment>
<dbReference type="CDD" id="cd01992">
    <property type="entry name" value="TilS_N"/>
    <property type="match status" value="1"/>
</dbReference>
<dbReference type="EMBL" id="PQVF01000009">
    <property type="protein sequence ID" value="POY35867.1"/>
    <property type="molecule type" value="Genomic_DNA"/>
</dbReference>
<dbReference type="AlphaFoldDB" id="A0A2S5A0S4"/>
<evidence type="ECO:0000256" key="6">
    <source>
        <dbReference type="ARBA" id="ARBA00022840"/>
    </source>
</evidence>